<evidence type="ECO:0000313" key="2">
    <source>
        <dbReference type="Proteomes" id="UP001164746"/>
    </source>
</evidence>
<name>A0ABY7ENP4_MYAAR</name>
<sequence>MIPFVKDAFLLGQKVTESLWVIRVAPDKGGQVIGPSWGKSTLTRLTATSKNSHFVCVGDSIIRFLLSESILNNPLAHIFFISGGLISKTINNLFRLVNNISQRVLLVHTGVNNLSKEHLYRNELE</sequence>
<dbReference type="Proteomes" id="UP001164746">
    <property type="component" value="Chromosome 7"/>
</dbReference>
<protein>
    <submittedName>
        <fullName evidence="1">Uncharacterized protein</fullName>
    </submittedName>
</protein>
<accession>A0ABY7ENP4</accession>
<evidence type="ECO:0000313" key="1">
    <source>
        <dbReference type="EMBL" id="WAR10441.1"/>
    </source>
</evidence>
<gene>
    <name evidence="1" type="ORF">MAR_035517</name>
</gene>
<organism evidence="1 2">
    <name type="scientific">Mya arenaria</name>
    <name type="common">Soft-shell clam</name>
    <dbReference type="NCBI Taxonomy" id="6604"/>
    <lineage>
        <taxon>Eukaryota</taxon>
        <taxon>Metazoa</taxon>
        <taxon>Spiralia</taxon>
        <taxon>Lophotrochozoa</taxon>
        <taxon>Mollusca</taxon>
        <taxon>Bivalvia</taxon>
        <taxon>Autobranchia</taxon>
        <taxon>Heteroconchia</taxon>
        <taxon>Euheterodonta</taxon>
        <taxon>Imparidentia</taxon>
        <taxon>Neoheterodontei</taxon>
        <taxon>Myida</taxon>
        <taxon>Myoidea</taxon>
        <taxon>Myidae</taxon>
        <taxon>Mya</taxon>
    </lineage>
</organism>
<dbReference type="SUPFAM" id="SSF52266">
    <property type="entry name" value="SGNH hydrolase"/>
    <property type="match status" value="1"/>
</dbReference>
<proteinExistence type="predicted"/>
<dbReference type="EMBL" id="CP111018">
    <property type="protein sequence ID" value="WAR10441.1"/>
    <property type="molecule type" value="Genomic_DNA"/>
</dbReference>
<reference evidence="1" key="1">
    <citation type="submission" date="2022-11" db="EMBL/GenBank/DDBJ databases">
        <title>Centuries of genome instability and evolution in soft-shell clam transmissible cancer (bioRxiv).</title>
        <authorList>
            <person name="Hart S.F.M."/>
            <person name="Yonemitsu M.A."/>
            <person name="Giersch R.M."/>
            <person name="Beal B.F."/>
            <person name="Arriagada G."/>
            <person name="Davis B.W."/>
            <person name="Ostrander E.A."/>
            <person name="Goff S.P."/>
            <person name="Metzger M.J."/>
        </authorList>
    </citation>
    <scope>NUCLEOTIDE SEQUENCE</scope>
    <source>
        <strain evidence="1">MELC-2E11</strain>
        <tissue evidence="1">Siphon/mantle</tissue>
    </source>
</reference>
<keyword evidence="2" id="KW-1185">Reference proteome</keyword>